<dbReference type="Pfam" id="PF00144">
    <property type="entry name" value="Beta-lactamase"/>
    <property type="match status" value="1"/>
</dbReference>
<comment type="caution">
    <text evidence="2">The sequence shown here is derived from an EMBL/GenBank/DDBJ whole genome shotgun (WGS) entry which is preliminary data.</text>
</comment>
<reference evidence="2 3" key="1">
    <citation type="submission" date="2023-02" db="EMBL/GenBank/DDBJ databases">
        <title>Dictyobacter halimunensis sp. nov., a new member of the class Ktedonobacteria from forest soil in a geothermal area.</title>
        <authorList>
            <person name="Rachmania M.K."/>
            <person name="Ningsih F."/>
            <person name="Sakai Y."/>
            <person name="Yabe S."/>
            <person name="Yokota A."/>
            <person name="Sjamsuridzal W."/>
        </authorList>
    </citation>
    <scope>NUCLEOTIDE SEQUENCE [LARGE SCALE GENOMIC DNA]</scope>
    <source>
        <strain evidence="2 3">S3.2.2.5</strain>
    </source>
</reference>
<dbReference type="Gene3D" id="3.40.710.10">
    <property type="entry name" value="DD-peptidase/beta-lactamase superfamily"/>
    <property type="match status" value="1"/>
</dbReference>
<proteinExistence type="predicted"/>
<dbReference type="InterPro" id="IPR012338">
    <property type="entry name" value="Beta-lactam/transpept-like"/>
</dbReference>
<accession>A0ABQ6G4W0</accession>
<keyword evidence="3" id="KW-1185">Reference proteome</keyword>
<dbReference type="PANTHER" id="PTHR46825:SF9">
    <property type="entry name" value="BETA-LACTAMASE-RELATED DOMAIN-CONTAINING PROTEIN"/>
    <property type="match status" value="1"/>
</dbReference>
<dbReference type="SUPFAM" id="SSF56601">
    <property type="entry name" value="beta-lactamase/transpeptidase-like"/>
    <property type="match status" value="1"/>
</dbReference>
<protein>
    <recommendedName>
        <fullName evidence="1">Beta-lactamase-related domain-containing protein</fullName>
    </recommendedName>
</protein>
<dbReference type="RefSeq" id="WP_338258558.1">
    <property type="nucleotide sequence ID" value="NZ_BSRI01000003.1"/>
</dbReference>
<dbReference type="Proteomes" id="UP001344906">
    <property type="component" value="Unassembled WGS sequence"/>
</dbReference>
<dbReference type="PANTHER" id="PTHR46825">
    <property type="entry name" value="D-ALANYL-D-ALANINE-CARBOXYPEPTIDASE/ENDOPEPTIDASE AMPH"/>
    <property type="match status" value="1"/>
</dbReference>
<dbReference type="EMBL" id="BSRI01000003">
    <property type="protein sequence ID" value="GLV61150.1"/>
    <property type="molecule type" value="Genomic_DNA"/>
</dbReference>
<name>A0ABQ6G4W0_9CHLR</name>
<evidence type="ECO:0000313" key="2">
    <source>
        <dbReference type="EMBL" id="GLV61150.1"/>
    </source>
</evidence>
<gene>
    <name evidence="2" type="ORF">KDH_79660</name>
</gene>
<dbReference type="InterPro" id="IPR001466">
    <property type="entry name" value="Beta-lactam-related"/>
</dbReference>
<dbReference type="InterPro" id="IPR050491">
    <property type="entry name" value="AmpC-like"/>
</dbReference>
<evidence type="ECO:0000313" key="3">
    <source>
        <dbReference type="Proteomes" id="UP001344906"/>
    </source>
</evidence>
<organism evidence="2 3">
    <name type="scientific">Dictyobacter halimunensis</name>
    <dbReference type="NCBI Taxonomy" id="3026934"/>
    <lineage>
        <taxon>Bacteria</taxon>
        <taxon>Bacillati</taxon>
        <taxon>Chloroflexota</taxon>
        <taxon>Ktedonobacteria</taxon>
        <taxon>Ktedonobacterales</taxon>
        <taxon>Dictyobacteraceae</taxon>
        <taxon>Dictyobacter</taxon>
    </lineage>
</organism>
<feature type="domain" description="Beta-lactamase-related" evidence="1">
    <location>
        <begin position="16"/>
        <end position="326"/>
    </location>
</feature>
<evidence type="ECO:0000259" key="1">
    <source>
        <dbReference type="Pfam" id="PF00144"/>
    </source>
</evidence>
<sequence length="438" mass="49072">MISTEIDALLHAQIGSHEPGVAVALLKEDHIVHCQGYGLANLEWEQPVTPHTVFGLGSFTKPFTATAIMLLEKQEKLRLDHPIQQYLPDYPISQHTVTLRHLLTHTSGIPNFVTQPEFWGKHAHTKNSVDEVITLFKDLPFDFVPGTKYSYSNSGYVLLGRILEQLLGMSYAEVMRQLIFAPLGMTHSSYLSPEPILPFRASGYTHTAQGYQHARFLTAAAKHAAGGLGSTLEDLLLWDAALREERLLDRQTQNRMYTPVQLATGETENYGLGWGIGQYRHHPFICHAGGVPGFSSFFGHFLEDGVTIIILSNRGSFDASRLARRIGQLVLDLPSPLHQPVSYNPEMKRSVIGTYRSVYGTVDIKEEEGTLYLKGWSTYALVPLSKTSFYRADDEDIEVHFEKPDEQGNATRLRVIQPFFWFTAERGAGESADLKGRD</sequence>